<evidence type="ECO:0000259" key="4">
    <source>
        <dbReference type="PROSITE" id="PS50076"/>
    </source>
</evidence>
<dbReference type="PRINTS" id="PR00625">
    <property type="entry name" value="JDOMAIN"/>
</dbReference>
<organism evidence="5">
    <name type="scientific">Craspedostauros australis</name>
    <dbReference type="NCBI Taxonomy" id="1486917"/>
    <lineage>
        <taxon>Eukaryota</taxon>
        <taxon>Sar</taxon>
        <taxon>Stramenopiles</taxon>
        <taxon>Ochrophyta</taxon>
        <taxon>Bacillariophyta</taxon>
        <taxon>Bacillariophyceae</taxon>
        <taxon>Bacillariophycidae</taxon>
        <taxon>Naviculales</taxon>
        <taxon>Naviculaceae</taxon>
        <taxon>Craspedostauros</taxon>
    </lineage>
</organism>
<dbReference type="InterPro" id="IPR051938">
    <property type="entry name" value="Apopto_cytoskel_mod"/>
</dbReference>
<keyword evidence="3" id="KW-0732">Signal</keyword>
<dbReference type="PANTHER" id="PTHR44145:SF3">
    <property type="entry name" value="DNAJ HOMOLOG SUBFAMILY A MEMBER 3, MITOCHONDRIAL"/>
    <property type="match status" value="1"/>
</dbReference>
<proteinExistence type="predicted"/>
<accession>A0A7R9ZKW2</accession>
<dbReference type="Gene3D" id="1.10.287.110">
    <property type="entry name" value="DnaJ domain"/>
    <property type="match status" value="1"/>
</dbReference>
<evidence type="ECO:0000256" key="3">
    <source>
        <dbReference type="SAM" id="SignalP"/>
    </source>
</evidence>
<dbReference type="InterPro" id="IPR001623">
    <property type="entry name" value="DnaJ_domain"/>
</dbReference>
<keyword evidence="1" id="KW-0143">Chaperone</keyword>
<dbReference type="PANTHER" id="PTHR44145">
    <property type="entry name" value="DNAJ HOMOLOG SUBFAMILY A MEMBER 3, MITOCHONDRIAL"/>
    <property type="match status" value="1"/>
</dbReference>
<dbReference type="InterPro" id="IPR036869">
    <property type="entry name" value="J_dom_sf"/>
</dbReference>
<dbReference type="EMBL" id="HBEF01006338">
    <property type="protein sequence ID" value="CAD8331822.1"/>
    <property type="molecule type" value="Transcribed_RNA"/>
</dbReference>
<sequence>MPNMKRAGTLRFLVAALILRWAHSFATVQSPSKSIPTTRTHDAYLSRGLTEAVAGQSISFGNSNSKSKNNGFGLSPTRLAISTSPFVIQSPHRQTNDYEEAGAVDDGQQHREQYRSSKRQSRSHTNRKKHDWLDEFKTGSGEIVNPYQILKVARDADRKSIRASYIKMSRKFHPDGARHREILPGKCNNLEDVREEWERISLSYTILNCKRTRKRYDRHEALADPGRAVQRATLNAIGGSFAMVGKGIFGALTNVVQPSNNEAADDTSVIRRTHRVSDEIA</sequence>
<dbReference type="Pfam" id="PF00226">
    <property type="entry name" value="DnaJ"/>
    <property type="match status" value="1"/>
</dbReference>
<reference evidence="5" key="1">
    <citation type="submission" date="2021-01" db="EMBL/GenBank/DDBJ databases">
        <authorList>
            <person name="Corre E."/>
            <person name="Pelletier E."/>
            <person name="Niang G."/>
            <person name="Scheremetjew M."/>
            <person name="Finn R."/>
            <person name="Kale V."/>
            <person name="Holt S."/>
            <person name="Cochrane G."/>
            <person name="Meng A."/>
            <person name="Brown T."/>
            <person name="Cohen L."/>
        </authorList>
    </citation>
    <scope>NUCLEOTIDE SEQUENCE</scope>
    <source>
        <strain evidence="5">CCMP3328</strain>
    </source>
</reference>
<evidence type="ECO:0000256" key="1">
    <source>
        <dbReference type="ARBA" id="ARBA00023186"/>
    </source>
</evidence>
<feature type="domain" description="J" evidence="4">
    <location>
        <begin position="145"/>
        <end position="220"/>
    </location>
</feature>
<feature type="compositionally biased region" description="Basic residues" evidence="2">
    <location>
        <begin position="116"/>
        <end position="130"/>
    </location>
</feature>
<protein>
    <recommendedName>
        <fullName evidence="4">J domain-containing protein</fullName>
    </recommendedName>
</protein>
<evidence type="ECO:0000313" key="5">
    <source>
        <dbReference type="EMBL" id="CAD8331822.1"/>
    </source>
</evidence>
<dbReference type="PROSITE" id="PS50076">
    <property type="entry name" value="DNAJ_2"/>
    <property type="match status" value="1"/>
</dbReference>
<dbReference type="AlphaFoldDB" id="A0A7R9ZKW2"/>
<gene>
    <name evidence="5" type="ORF">CAUS1442_LOCUS3921</name>
</gene>
<evidence type="ECO:0000256" key="2">
    <source>
        <dbReference type="SAM" id="MobiDB-lite"/>
    </source>
</evidence>
<feature type="chain" id="PRO_5031092455" description="J domain-containing protein" evidence="3">
    <location>
        <begin position="25"/>
        <end position="281"/>
    </location>
</feature>
<feature type="region of interest" description="Disordered" evidence="2">
    <location>
        <begin position="100"/>
        <end position="132"/>
    </location>
</feature>
<feature type="signal peptide" evidence="3">
    <location>
        <begin position="1"/>
        <end position="24"/>
    </location>
</feature>
<dbReference type="CDD" id="cd06257">
    <property type="entry name" value="DnaJ"/>
    <property type="match status" value="1"/>
</dbReference>
<name>A0A7R9ZKW2_9STRA</name>
<dbReference type="SUPFAM" id="SSF46565">
    <property type="entry name" value="Chaperone J-domain"/>
    <property type="match status" value="1"/>
</dbReference>